<proteinExistence type="predicted"/>
<reference evidence="6" key="1">
    <citation type="submission" date="2009-09" db="EMBL/GenBank/DDBJ databases">
        <title>The complete genome of Nakamurella multipartita DSM 44233.</title>
        <authorList>
            <consortium name="US DOE Joint Genome Institute (JGI-PGF)"/>
            <person name="Lucas S."/>
            <person name="Copeland A."/>
            <person name="Lapidus A."/>
            <person name="Glavina del Rio T."/>
            <person name="Dalin E."/>
            <person name="Tice H."/>
            <person name="Bruce D."/>
            <person name="Goodwin L."/>
            <person name="Pitluck S."/>
            <person name="Kyrpides N."/>
            <person name="Mavromatis K."/>
            <person name="Ivanova N."/>
            <person name="Ovchinnikova G."/>
            <person name="Sims D."/>
            <person name="Meincke L."/>
            <person name="Brettin T."/>
            <person name="Detter J.C."/>
            <person name="Han C."/>
            <person name="Larimer F."/>
            <person name="Land M."/>
            <person name="Hauser L."/>
            <person name="Markowitz V."/>
            <person name="Cheng J.-F."/>
            <person name="Hugenholtz P."/>
            <person name="Woyke T."/>
            <person name="Wu D."/>
            <person name="Klenk H.-P."/>
            <person name="Eisen J.A."/>
        </authorList>
    </citation>
    <scope>NUCLEOTIDE SEQUENCE [LARGE SCALE GENOMIC DNA]</scope>
    <source>
        <strain evidence="6">ATCC 700099 / DSM 44233 / CIP 104796 / JCM 9543 / NBRC 105858 / Y-104</strain>
    </source>
</reference>
<dbReference type="InterPro" id="IPR017853">
    <property type="entry name" value="GH"/>
</dbReference>
<evidence type="ECO:0000256" key="3">
    <source>
        <dbReference type="SAM" id="MobiDB-lite"/>
    </source>
</evidence>
<dbReference type="KEGG" id="nml:Namu_4682"/>
<dbReference type="eggNOG" id="COG0366">
    <property type="taxonomic scope" value="Bacteria"/>
</dbReference>
<dbReference type="SUPFAM" id="SSF51445">
    <property type="entry name" value="(Trans)glycosidases"/>
    <property type="match status" value="1"/>
</dbReference>
<dbReference type="SMART" id="SM00642">
    <property type="entry name" value="Aamy"/>
    <property type="match status" value="1"/>
</dbReference>
<dbReference type="CDD" id="cd02857">
    <property type="entry name" value="E_set_CDase_PDE_N"/>
    <property type="match status" value="1"/>
</dbReference>
<dbReference type="InterPro" id="IPR004185">
    <property type="entry name" value="Glyco_hydro_13_lg-like_dom"/>
</dbReference>
<feature type="domain" description="Glycosyl hydrolase family 13 catalytic" evidence="4">
    <location>
        <begin position="139"/>
        <end position="523"/>
    </location>
</feature>
<keyword evidence="2" id="KW-0326">Glycosidase</keyword>
<evidence type="ECO:0000259" key="4">
    <source>
        <dbReference type="SMART" id="SM00642"/>
    </source>
</evidence>
<dbReference type="InterPro" id="IPR006047">
    <property type="entry name" value="GH13_cat_dom"/>
</dbReference>
<accession>C8X7V6</accession>
<dbReference type="RefSeq" id="WP_015749773.1">
    <property type="nucleotide sequence ID" value="NC_013235.1"/>
</dbReference>
<protein>
    <submittedName>
        <fullName evidence="5">Alpha amylase catalytic region</fullName>
    </submittedName>
</protein>
<dbReference type="InterPro" id="IPR013783">
    <property type="entry name" value="Ig-like_fold"/>
</dbReference>
<dbReference type="GO" id="GO:0005975">
    <property type="term" value="P:carbohydrate metabolic process"/>
    <property type="evidence" value="ECO:0007669"/>
    <property type="project" value="InterPro"/>
</dbReference>
<name>C8X7V6_NAKMY</name>
<dbReference type="PANTHER" id="PTHR10357">
    <property type="entry name" value="ALPHA-AMYLASE FAMILY MEMBER"/>
    <property type="match status" value="1"/>
</dbReference>
<keyword evidence="1" id="KW-0378">Hydrolase</keyword>
<dbReference type="Gene3D" id="3.20.20.80">
    <property type="entry name" value="Glycosidases"/>
    <property type="match status" value="1"/>
</dbReference>
<evidence type="ECO:0000313" key="5">
    <source>
        <dbReference type="EMBL" id="ACV80959.1"/>
    </source>
</evidence>
<dbReference type="InParanoid" id="C8X7V6"/>
<dbReference type="Gene3D" id="2.60.40.10">
    <property type="entry name" value="Immunoglobulins"/>
    <property type="match status" value="1"/>
</dbReference>
<dbReference type="Proteomes" id="UP000002218">
    <property type="component" value="Chromosome"/>
</dbReference>
<dbReference type="CDD" id="cd11338">
    <property type="entry name" value="AmyAc_CMD"/>
    <property type="match status" value="1"/>
</dbReference>
<evidence type="ECO:0000313" key="6">
    <source>
        <dbReference type="Proteomes" id="UP000002218"/>
    </source>
</evidence>
<dbReference type="InterPro" id="IPR014756">
    <property type="entry name" value="Ig_E-set"/>
</dbReference>
<dbReference type="SUPFAM" id="SSF81296">
    <property type="entry name" value="E set domains"/>
    <property type="match status" value="1"/>
</dbReference>
<dbReference type="EMBL" id="CP001737">
    <property type="protein sequence ID" value="ACV80959.1"/>
    <property type="molecule type" value="Genomic_DNA"/>
</dbReference>
<dbReference type="Pfam" id="PF00128">
    <property type="entry name" value="Alpha-amylase"/>
    <property type="match status" value="1"/>
</dbReference>
<keyword evidence="6" id="KW-1185">Reference proteome</keyword>
<dbReference type="HOGENOM" id="CLU_006462_6_4_11"/>
<organism evidence="5 6">
    <name type="scientific">Nakamurella multipartita (strain ATCC 700099 / DSM 44233 / CIP 104796 / JCM 9543 / NBRC 105858 / Y-104)</name>
    <name type="common">Microsphaera multipartita</name>
    <dbReference type="NCBI Taxonomy" id="479431"/>
    <lineage>
        <taxon>Bacteria</taxon>
        <taxon>Bacillati</taxon>
        <taxon>Actinomycetota</taxon>
        <taxon>Actinomycetes</taxon>
        <taxon>Nakamurellales</taxon>
        <taxon>Nakamurellaceae</taxon>
        <taxon>Nakamurella</taxon>
    </lineage>
</organism>
<evidence type="ECO:0000256" key="2">
    <source>
        <dbReference type="ARBA" id="ARBA00023295"/>
    </source>
</evidence>
<dbReference type="STRING" id="479431.Namu_4682"/>
<dbReference type="GO" id="GO:0004553">
    <property type="term" value="F:hydrolase activity, hydrolyzing O-glycosyl compounds"/>
    <property type="evidence" value="ECO:0007669"/>
    <property type="project" value="InterPro"/>
</dbReference>
<dbReference type="CAZy" id="GH13">
    <property type="family name" value="Glycoside Hydrolase Family 13"/>
</dbReference>
<evidence type="ECO:0000256" key="1">
    <source>
        <dbReference type="ARBA" id="ARBA00022801"/>
    </source>
</evidence>
<dbReference type="PANTHER" id="PTHR10357:SF210">
    <property type="entry name" value="MALTODEXTRIN GLUCOSIDASE"/>
    <property type="match status" value="1"/>
</dbReference>
<reference evidence="5 6" key="2">
    <citation type="journal article" date="2010" name="Stand. Genomic Sci.">
        <title>Complete genome sequence of Nakamurella multipartita type strain (Y-104).</title>
        <authorList>
            <person name="Tice H."/>
            <person name="Mayilraj S."/>
            <person name="Sims D."/>
            <person name="Lapidus A."/>
            <person name="Nolan M."/>
            <person name="Lucas S."/>
            <person name="Glavina Del Rio T."/>
            <person name="Copeland A."/>
            <person name="Cheng J.F."/>
            <person name="Meincke L."/>
            <person name="Bruce D."/>
            <person name="Goodwin L."/>
            <person name="Pitluck S."/>
            <person name="Ivanova N."/>
            <person name="Mavromatis K."/>
            <person name="Ovchinnikova G."/>
            <person name="Pati A."/>
            <person name="Chen A."/>
            <person name="Palaniappan K."/>
            <person name="Land M."/>
            <person name="Hauser L."/>
            <person name="Chang Y.J."/>
            <person name="Jeffries C.D."/>
            <person name="Detter J.C."/>
            <person name="Brettin T."/>
            <person name="Rohde M."/>
            <person name="Goker M."/>
            <person name="Bristow J."/>
            <person name="Eisen J.A."/>
            <person name="Markowitz V."/>
            <person name="Hugenholtz P."/>
            <person name="Kyrpides N.C."/>
            <person name="Klenk H.P."/>
            <person name="Chen F."/>
        </authorList>
    </citation>
    <scope>NUCLEOTIDE SEQUENCE [LARGE SCALE GENOMIC DNA]</scope>
    <source>
        <strain evidence="6">ATCC 700099 / DSM 44233 / CIP 104796 / JCM 9543 / NBRC 105858 / Y-104</strain>
    </source>
</reference>
<feature type="region of interest" description="Disordered" evidence="3">
    <location>
        <begin position="1"/>
        <end position="29"/>
    </location>
</feature>
<gene>
    <name evidence="5" type="ordered locus">Namu_4682</name>
</gene>
<sequence length="609" mass="67092">MINQHAAVPGGEPGPHHDGSPLYVGTQTPAAGDRVPLRVRVPRSAGVDAVYLRVVEDAEPRYVRATGSGHVDGEDWYTAEVTVHNPVTQYRVLLDRGPAGYTWLNGSGEYSREVADRHDFRLTTYDPGPDWGPDSIVYQIFPDRFARSGAERAVPDWAVSAGWDDPVIHRGPDTPHQFYGGDLDGITEHLDHITGLGATAIYLTPIFPARSNHRYNATSFDCVDPLLGGDEALARLSTAAHARGLHVIGDFTTNHSGDDHAWFRAARAGGPEREFYYFDERGDYVSWMDHPTLPKFNLESTQLRDRLFGRDDSVVARWLRPPYDLDGWRIDVANMTGRYGPFDHGHDVARELRGTLDAVRPGSALLAEHCHDFSTDLIGDGWQGAMNYAGFTRPVWSWLTAAENGLGFLGMPQRIPRRGGGDTIATMRDFLASTPWKVALRHWNLLASHDTPRFRTVTRDPVAVHLGVGLQMTYPGAPMIFAGEELGFEALDGEHARTPMPWARPQDWDQAALTGFRELIALRRAHPALRTGGLRWVIGTDDAIGYLRETADERLLVVVARAPWAGAVLPGRLAAQAPQTLYGEVALQASERALIVPGDGPGVGVWRLA</sequence>
<dbReference type="AlphaFoldDB" id="C8X7V6"/>